<dbReference type="KEGG" id="acad:UA74_25955"/>
<dbReference type="RefSeq" id="WP_075742600.1">
    <property type="nucleotide sequence ID" value="NZ_CP016076.1"/>
</dbReference>
<organism evidence="2 3">
    <name type="scientific">Actinoalloteichus fjordicus</name>
    <dbReference type="NCBI Taxonomy" id="1612552"/>
    <lineage>
        <taxon>Bacteria</taxon>
        <taxon>Bacillati</taxon>
        <taxon>Actinomycetota</taxon>
        <taxon>Actinomycetes</taxon>
        <taxon>Pseudonocardiales</taxon>
        <taxon>Pseudonocardiaceae</taxon>
        <taxon>Actinoalloteichus</taxon>
    </lineage>
</organism>
<dbReference type="EMBL" id="CP016076">
    <property type="protein sequence ID" value="APU17196.1"/>
    <property type="molecule type" value="Genomic_DNA"/>
</dbReference>
<feature type="region of interest" description="Disordered" evidence="1">
    <location>
        <begin position="1"/>
        <end position="28"/>
    </location>
</feature>
<accession>A0AAC9PUQ4</accession>
<protein>
    <submittedName>
        <fullName evidence="2">Uncharacterized protein</fullName>
    </submittedName>
</protein>
<sequence>MWHGYVEKHALTDSGRKRDGVDARRAREPQVVLNSPEEVSDWISRTRIMLAKDADPAAQAKNALMLSDQKTYLSAARKGGSVYSSVQATQTETWDICAEAAP</sequence>
<dbReference type="AlphaFoldDB" id="A0AAC9PUQ4"/>
<reference evidence="3" key="1">
    <citation type="submission" date="2016-06" db="EMBL/GenBank/DDBJ databases">
        <title>Complete genome sequence of Actinoalloteichus fjordicus DSM 46855 (=ADI127-17), type strain of the new species Actinoalloteichus fjordicus.</title>
        <authorList>
            <person name="Ruckert C."/>
            <person name="Nouioui I."/>
            <person name="Willmese J."/>
            <person name="van Wezel G."/>
            <person name="Klenk H.-P."/>
            <person name="Kalinowski J."/>
            <person name="Zotchev S.B."/>
        </authorList>
    </citation>
    <scope>NUCLEOTIDE SEQUENCE [LARGE SCALE GENOMIC DNA]</scope>
    <source>
        <strain evidence="3">ADI127-7</strain>
    </source>
</reference>
<name>A0AAC9PUQ4_9PSEU</name>
<evidence type="ECO:0000313" key="2">
    <source>
        <dbReference type="EMBL" id="APU17196.1"/>
    </source>
</evidence>
<evidence type="ECO:0000256" key="1">
    <source>
        <dbReference type="SAM" id="MobiDB-lite"/>
    </source>
</evidence>
<evidence type="ECO:0000313" key="3">
    <source>
        <dbReference type="Proteomes" id="UP000185511"/>
    </source>
</evidence>
<proteinExistence type="predicted"/>
<keyword evidence="3" id="KW-1185">Reference proteome</keyword>
<gene>
    <name evidence="2" type="ORF">UA74_25955</name>
</gene>
<dbReference type="Proteomes" id="UP000185511">
    <property type="component" value="Chromosome"/>
</dbReference>